<gene>
    <name evidence="3" type="ORF">DFH07DRAFT_936282</name>
</gene>
<sequence>MADSKQLADTRLAVASVTTSKQVNQDSWMAQWCTTNWGDLLQPAPLSISLLGSILIIASSTDDFSLDSNAPPPFTWKHALHLQKLPPADGWRWICHLKIQAFETAHKNMEIIRNNASQMLDVIGTIVNLVLKGSAQDISDLFQNSIDDLQALSKRCRDSAKEAETAFTEMADLAQEMGLACTYTSGTAEQLSQNELGTLKTHLQVLKIQRDNQEATVEKSKKDTEQMKNTLKRVEDGFYDAVRDVPKGWDLMGMHIVESLTGLAVSAGNAAISQATLGSQLMKTGMNAFASANSGAPAPPPVAPSTSPNGVSSQLNSATLYDPGTMLVQHVLDQVVGIKMLLTGHAGKPDWDKIRSKDGSTSGAAYVQGALNSLKTELQQLVPFIDQALSITTAILKTAGSVASANDNSLDTQVVPTDQLITGLQGLTHSVNLILRQPGMHVAGPATPPTQAAASGSAAASFCFKLILACARAEWLVSGVGVDLAVITSPRPAFRLASHFVGLARHFAQSGLRSPCLGHVFSQNCRDVPGNVYFPIASKWRAQAILPDAIKMGVGAACDENSRDSGHYTINGIGVVGELDLHPGIRTCPMPSQAILPDAIKELAFWLAPA</sequence>
<accession>A0AAD7K6Q3</accession>
<dbReference type="Proteomes" id="UP001215280">
    <property type="component" value="Unassembled WGS sequence"/>
</dbReference>
<keyword evidence="1" id="KW-0175">Coiled coil</keyword>
<evidence type="ECO:0000256" key="2">
    <source>
        <dbReference type="SAM" id="MobiDB-lite"/>
    </source>
</evidence>
<evidence type="ECO:0000313" key="3">
    <source>
        <dbReference type="EMBL" id="KAJ7779494.1"/>
    </source>
</evidence>
<comment type="caution">
    <text evidence="3">The sequence shown here is derived from an EMBL/GenBank/DDBJ whole genome shotgun (WGS) entry which is preliminary data.</text>
</comment>
<evidence type="ECO:0000256" key="1">
    <source>
        <dbReference type="SAM" id="Coils"/>
    </source>
</evidence>
<dbReference type="PANTHER" id="PTHR33488:SF2">
    <property type="entry name" value="EARLY ENDOSOME ANTIGEN 1-LIKE"/>
    <property type="match status" value="1"/>
</dbReference>
<feature type="coiled-coil region" evidence="1">
    <location>
        <begin position="203"/>
        <end position="230"/>
    </location>
</feature>
<name>A0AAD7K6Q3_9AGAR</name>
<evidence type="ECO:0000313" key="4">
    <source>
        <dbReference type="Proteomes" id="UP001215280"/>
    </source>
</evidence>
<keyword evidence="4" id="KW-1185">Reference proteome</keyword>
<reference evidence="3" key="1">
    <citation type="submission" date="2023-03" db="EMBL/GenBank/DDBJ databases">
        <title>Massive genome expansion in bonnet fungi (Mycena s.s.) driven by repeated elements and novel gene families across ecological guilds.</title>
        <authorList>
            <consortium name="Lawrence Berkeley National Laboratory"/>
            <person name="Harder C.B."/>
            <person name="Miyauchi S."/>
            <person name="Viragh M."/>
            <person name="Kuo A."/>
            <person name="Thoen E."/>
            <person name="Andreopoulos B."/>
            <person name="Lu D."/>
            <person name="Skrede I."/>
            <person name="Drula E."/>
            <person name="Henrissat B."/>
            <person name="Morin E."/>
            <person name="Kohler A."/>
            <person name="Barry K."/>
            <person name="LaButti K."/>
            <person name="Morin E."/>
            <person name="Salamov A."/>
            <person name="Lipzen A."/>
            <person name="Mereny Z."/>
            <person name="Hegedus B."/>
            <person name="Baldrian P."/>
            <person name="Stursova M."/>
            <person name="Weitz H."/>
            <person name="Taylor A."/>
            <person name="Grigoriev I.V."/>
            <person name="Nagy L.G."/>
            <person name="Martin F."/>
            <person name="Kauserud H."/>
        </authorList>
    </citation>
    <scope>NUCLEOTIDE SEQUENCE</scope>
    <source>
        <strain evidence="3">CBHHK188m</strain>
    </source>
</reference>
<proteinExistence type="predicted"/>
<protein>
    <submittedName>
        <fullName evidence="3">Uncharacterized protein</fullName>
    </submittedName>
</protein>
<dbReference type="PANTHER" id="PTHR33488">
    <property type="entry name" value="ZGC:162509"/>
    <property type="match status" value="1"/>
</dbReference>
<dbReference type="AlphaFoldDB" id="A0AAD7K6Q3"/>
<feature type="region of interest" description="Disordered" evidence="2">
    <location>
        <begin position="292"/>
        <end position="311"/>
    </location>
</feature>
<dbReference type="EMBL" id="JARJLG010000007">
    <property type="protein sequence ID" value="KAJ7779494.1"/>
    <property type="molecule type" value="Genomic_DNA"/>
</dbReference>
<organism evidence="3 4">
    <name type="scientific">Mycena maculata</name>
    <dbReference type="NCBI Taxonomy" id="230809"/>
    <lineage>
        <taxon>Eukaryota</taxon>
        <taxon>Fungi</taxon>
        <taxon>Dikarya</taxon>
        <taxon>Basidiomycota</taxon>
        <taxon>Agaricomycotina</taxon>
        <taxon>Agaricomycetes</taxon>
        <taxon>Agaricomycetidae</taxon>
        <taxon>Agaricales</taxon>
        <taxon>Marasmiineae</taxon>
        <taxon>Mycenaceae</taxon>
        <taxon>Mycena</taxon>
    </lineage>
</organism>